<protein>
    <submittedName>
        <fullName evidence="11">Thiol reductant ABC exporter subunit CydC</fullName>
    </submittedName>
</protein>
<keyword evidence="3" id="KW-0547">Nucleotide-binding</keyword>
<reference evidence="11 12" key="1">
    <citation type="submission" date="2023-01" db="EMBL/GenBank/DDBJ databases">
        <title>Draft genome sequence of Nocardiopsis sp. RSe5-2 isolated from halophytes.</title>
        <authorList>
            <person name="Duangmal K."/>
            <person name="Chantavorakit T."/>
        </authorList>
    </citation>
    <scope>NUCLEOTIDE SEQUENCE [LARGE SCALE GENOMIC DNA]</scope>
    <source>
        <strain evidence="11 12">RSe5-2</strain>
    </source>
</reference>
<dbReference type="InterPro" id="IPR014223">
    <property type="entry name" value="ABC_CydC/D"/>
</dbReference>
<evidence type="ECO:0000313" key="12">
    <source>
        <dbReference type="Proteomes" id="UP001527866"/>
    </source>
</evidence>
<dbReference type="PROSITE" id="PS00211">
    <property type="entry name" value="ABC_TRANSPORTER_1"/>
    <property type="match status" value="1"/>
</dbReference>
<dbReference type="InterPro" id="IPR036640">
    <property type="entry name" value="ABC1_TM_sf"/>
</dbReference>
<feature type="domain" description="ABC transmembrane type-1" evidence="10">
    <location>
        <begin position="39"/>
        <end position="323"/>
    </location>
</feature>
<feature type="transmembrane region" description="Helical" evidence="8">
    <location>
        <begin position="156"/>
        <end position="174"/>
    </location>
</feature>
<dbReference type="Gene3D" id="3.40.50.300">
    <property type="entry name" value="P-loop containing nucleotide triphosphate hydrolases"/>
    <property type="match status" value="1"/>
</dbReference>
<dbReference type="SUPFAM" id="SSF52540">
    <property type="entry name" value="P-loop containing nucleoside triphosphate hydrolases"/>
    <property type="match status" value="1"/>
</dbReference>
<dbReference type="Proteomes" id="UP001527866">
    <property type="component" value="Unassembled WGS sequence"/>
</dbReference>
<accession>A0ABT4U971</accession>
<feature type="transmembrane region" description="Helical" evidence="8">
    <location>
        <begin position="38"/>
        <end position="63"/>
    </location>
</feature>
<keyword evidence="5 8" id="KW-1133">Transmembrane helix</keyword>
<dbReference type="InterPro" id="IPR039421">
    <property type="entry name" value="Type_1_exporter"/>
</dbReference>
<dbReference type="Gene3D" id="1.20.1560.10">
    <property type="entry name" value="ABC transporter type 1, transmembrane domain"/>
    <property type="match status" value="1"/>
</dbReference>
<feature type="transmembrane region" description="Helical" evidence="8">
    <location>
        <begin position="289"/>
        <end position="308"/>
    </location>
</feature>
<evidence type="ECO:0000256" key="6">
    <source>
        <dbReference type="ARBA" id="ARBA00023136"/>
    </source>
</evidence>
<dbReference type="SUPFAM" id="SSF90123">
    <property type="entry name" value="ABC transporter transmembrane region"/>
    <property type="match status" value="1"/>
</dbReference>
<evidence type="ECO:0000256" key="2">
    <source>
        <dbReference type="ARBA" id="ARBA00022692"/>
    </source>
</evidence>
<evidence type="ECO:0000256" key="5">
    <source>
        <dbReference type="ARBA" id="ARBA00022989"/>
    </source>
</evidence>
<keyword evidence="4" id="KW-0067">ATP-binding</keyword>
<sequence length="616" mass="64297">MSTADVSPVAAEGADAPGRGRDPLVRMVLLAWPRGSRFALGVLLGSVATGSAVALLGIAAWMLAKAAEHPPITALSVAIVATRALGVTRGVARYLERLVTHDAAFRTLADVRVKVYERLARTEPIRRFRSGDLVSRLVSDTESTQDLLLRGLTPPLIAVVAGGVTTAVCTALLVPGGLVLAAGLLLTGLAVPLVAARLGRAPGERQAEARGRLSTSLVDALHGAPDLVAYGAMDRAVHRVEEADAELTRLARRDAGLLGFGAGATALVTGLTVWASLLLGVAAVDDGSLHPVPLAVLVLTTLAAFEIVQPLPAVAARLGALRAGGARLFDVLDTPAMVEPPAEPAALPEPPPADLRVRGLKVRYGPQEPWALRGIDLEVPAGAKVAVLGPSGAGKSTLAEVLLRFRDPDAGGVELGGGDLVGYDRDDARRAIGGVPQDPHVFASTLRENLRLALPETGPAGNGDADSSGDTDNGQHTDGGDERLWEALERARLADEVRAMPHGLDTEVGVHGTRLSGGMRSRLAMARAVLAAPRILVLDEPTAHLDPDTRDAVMADVLDAADAEGFSTLLITHDLAGLERMDRIYVLSEGRVLQEGTPHELAEQDGWYRDALRLGS</sequence>
<organism evidence="11 12">
    <name type="scientific">Nocardiopsis endophytica</name>
    <dbReference type="NCBI Taxonomy" id="3018445"/>
    <lineage>
        <taxon>Bacteria</taxon>
        <taxon>Bacillati</taxon>
        <taxon>Actinomycetota</taxon>
        <taxon>Actinomycetes</taxon>
        <taxon>Streptosporangiales</taxon>
        <taxon>Nocardiopsidaceae</taxon>
        <taxon>Nocardiopsis</taxon>
    </lineage>
</organism>
<evidence type="ECO:0000313" key="11">
    <source>
        <dbReference type="EMBL" id="MDA2813502.1"/>
    </source>
</evidence>
<evidence type="ECO:0000256" key="4">
    <source>
        <dbReference type="ARBA" id="ARBA00022840"/>
    </source>
</evidence>
<keyword evidence="2 8" id="KW-0812">Transmembrane</keyword>
<dbReference type="InterPro" id="IPR027417">
    <property type="entry name" value="P-loop_NTPase"/>
</dbReference>
<keyword evidence="12" id="KW-1185">Reference proteome</keyword>
<evidence type="ECO:0000256" key="1">
    <source>
        <dbReference type="ARBA" id="ARBA00004651"/>
    </source>
</evidence>
<evidence type="ECO:0000259" key="9">
    <source>
        <dbReference type="PROSITE" id="PS50893"/>
    </source>
</evidence>
<evidence type="ECO:0000259" key="10">
    <source>
        <dbReference type="PROSITE" id="PS50929"/>
    </source>
</evidence>
<keyword evidence="6 8" id="KW-0472">Membrane</keyword>
<comment type="caution">
    <text evidence="11">The sequence shown here is derived from an EMBL/GenBank/DDBJ whole genome shotgun (WGS) entry which is preliminary data.</text>
</comment>
<dbReference type="PROSITE" id="PS50893">
    <property type="entry name" value="ABC_TRANSPORTER_2"/>
    <property type="match status" value="1"/>
</dbReference>
<dbReference type="PROSITE" id="PS50929">
    <property type="entry name" value="ABC_TM1F"/>
    <property type="match status" value="1"/>
</dbReference>
<dbReference type="RefSeq" id="WP_270688527.1">
    <property type="nucleotide sequence ID" value="NZ_JAQFWQ010000080.1"/>
</dbReference>
<comment type="subcellular location">
    <subcellularLocation>
        <location evidence="1">Cell membrane</location>
        <topology evidence="1">Multi-pass membrane protein</topology>
    </subcellularLocation>
</comment>
<dbReference type="EMBL" id="JAQFWQ010000080">
    <property type="protein sequence ID" value="MDA2813502.1"/>
    <property type="molecule type" value="Genomic_DNA"/>
</dbReference>
<evidence type="ECO:0000256" key="3">
    <source>
        <dbReference type="ARBA" id="ARBA00022741"/>
    </source>
</evidence>
<dbReference type="PANTHER" id="PTHR24221:SF654">
    <property type="entry name" value="ATP-BINDING CASSETTE SUB-FAMILY B MEMBER 6"/>
    <property type="match status" value="1"/>
</dbReference>
<feature type="transmembrane region" description="Helical" evidence="8">
    <location>
        <begin position="257"/>
        <end position="283"/>
    </location>
</feature>
<dbReference type="PANTHER" id="PTHR24221">
    <property type="entry name" value="ATP-BINDING CASSETTE SUB-FAMILY B"/>
    <property type="match status" value="1"/>
</dbReference>
<dbReference type="InterPro" id="IPR011527">
    <property type="entry name" value="ABC1_TM_dom"/>
</dbReference>
<dbReference type="InterPro" id="IPR003439">
    <property type="entry name" value="ABC_transporter-like_ATP-bd"/>
</dbReference>
<dbReference type="SMART" id="SM00382">
    <property type="entry name" value="AAA"/>
    <property type="match status" value="1"/>
</dbReference>
<dbReference type="InterPro" id="IPR003593">
    <property type="entry name" value="AAA+_ATPase"/>
</dbReference>
<dbReference type="InterPro" id="IPR017871">
    <property type="entry name" value="ABC_transporter-like_CS"/>
</dbReference>
<proteinExistence type="predicted"/>
<dbReference type="Pfam" id="PF00664">
    <property type="entry name" value="ABC_membrane"/>
    <property type="match status" value="1"/>
</dbReference>
<dbReference type="Pfam" id="PF00005">
    <property type="entry name" value="ABC_tran"/>
    <property type="match status" value="1"/>
</dbReference>
<dbReference type="NCBIfam" id="TIGR02868">
    <property type="entry name" value="CydC"/>
    <property type="match status" value="1"/>
</dbReference>
<gene>
    <name evidence="11" type="primary">cydC</name>
    <name evidence="11" type="ORF">O4J56_22845</name>
</gene>
<name>A0ABT4U971_9ACTN</name>
<evidence type="ECO:0000256" key="7">
    <source>
        <dbReference type="SAM" id="MobiDB-lite"/>
    </source>
</evidence>
<feature type="transmembrane region" description="Helical" evidence="8">
    <location>
        <begin position="180"/>
        <end position="198"/>
    </location>
</feature>
<feature type="region of interest" description="Disordered" evidence="7">
    <location>
        <begin position="454"/>
        <end position="480"/>
    </location>
</feature>
<feature type="domain" description="ABC transporter" evidence="9">
    <location>
        <begin position="355"/>
        <end position="614"/>
    </location>
</feature>
<evidence type="ECO:0000256" key="8">
    <source>
        <dbReference type="SAM" id="Phobius"/>
    </source>
</evidence>